<dbReference type="Pfam" id="PF00994">
    <property type="entry name" value="MoCF_biosynth"/>
    <property type="match status" value="2"/>
</dbReference>
<dbReference type="SUPFAM" id="SSF53218">
    <property type="entry name" value="Molybdenum cofactor biosynthesis proteins"/>
    <property type="match status" value="2"/>
</dbReference>
<keyword evidence="3" id="KW-0479">Metal-binding</keyword>
<dbReference type="Gene3D" id="3.40.980.10">
    <property type="entry name" value="MoaB/Mog-like domain"/>
    <property type="match status" value="2"/>
</dbReference>
<sequence length="770" mass="81642">MVYSVAILTVSDTAASQPQTDRSGPILVDAFGSHASGDLAVKHTAIVADDEELIRQTVQQWIDHDTVHLVVTTGGTGFGLRDRTPEALAPLISRPTPALTHAITAHSLQKTPLAALSRSVTGIRRSSNQATDHESLIVVLPGSPKAVMECLEVLLGCQEQGKERQGVLLHALELLSGHSGQKQHQQMQGAMSRDATASIAVSTGTDTGHARSHHHHHHLHRHGHHHGHDHGHDHVRSKGLHSHSMPVPRTKPEDHLGPFPFKTQDPSSGPSLRHRQSPYPILPLDEALRLIADNTPHPADLSGARTATRAVSVELIGSVLAEDITAPRDLPPGPTTNVDGYAVRAASTPAGDYRVVTLRTLTARDDGALLPGEIFRINTGQGLPAGTDAVVMVEDTELLDVYPDDDEAMKGEEKLVRVLAQVESGENVRQKASDVKQGEVVLRKGTTLSALGGEIGTLAFLGRSEVRVFAKPRVAILSTGNELADVGQVPLDAGKAGAQQESWGFTVFDANRPGLKAAVTGMGFECVDLGIVGDDVGETLSALRRGLESADVVITTGGTSMGESDLLKPLIERHLGGQIHFGRVAMKPGKPTTFATIPPVPTPNDETTRGQGVSKQIFALPGNPASALVCFYVFVVPSLRKLCGYPPSPSSSVPSSSSSVAGNKEEVANGWNLPRIQVKTTSEMKLDPRPEFHRCTVSVRADGEVLASSTGSQRSSVGSLTNRIAAMGDSGMHSMATANALVCLPPLLPHGPRRIERGQKVQAILLGPLV</sequence>
<dbReference type="SMART" id="SM00852">
    <property type="entry name" value="MoCF_biosynth"/>
    <property type="match status" value="2"/>
</dbReference>
<dbReference type="CDD" id="cd00886">
    <property type="entry name" value="MogA_MoaB"/>
    <property type="match status" value="1"/>
</dbReference>
<dbReference type="GO" id="GO:0005829">
    <property type="term" value="C:cytosol"/>
    <property type="evidence" value="ECO:0007669"/>
    <property type="project" value="TreeGrafter"/>
</dbReference>
<dbReference type="CDD" id="cd00887">
    <property type="entry name" value="MoeA"/>
    <property type="match status" value="1"/>
</dbReference>
<dbReference type="InterPro" id="IPR036135">
    <property type="entry name" value="MoeA_linker/N_sf"/>
</dbReference>
<comment type="catalytic activity">
    <reaction evidence="3">
        <text>adenylyl-molybdopterin + molybdate = Mo-molybdopterin + AMP + H(+)</text>
        <dbReference type="Rhea" id="RHEA:35047"/>
        <dbReference type="ChEBI" id="CHEBI:15378"/>
        <dbReference type="ChEBI" id="CHEBI:36264"/>
        <dbReference type="ChEBI" id="CHEBI:62727"/>
        <dbReference type="ChEBI" id="CHEBI:71302"/>
        <dbReference type="ChEBI" id="CHEBI:456215"/>
    </reaction>
</comment>
<gene>
    <name evidence="6" type="ORF">PSFLO_05938</name>
</gene>
<dbReference type="Gene3D" id="2.170.190.11">
    <property type="entry name" value="Molybdopterin biosynthesis moea protein, domain 3"/>
    <property type="match status" value="1"/>
</dbReference>
<keyword evidence="2 3" id="KW-0501">Molybdenum cofactor biosynthesis</keyword>
<dbReference type="Pfam" id="PF03453">
    <property type="entry name" value="MoeA_N"/>
    <property type="match status" value="1"/>
</dbReference>
<keyword evidence="3" id="KW-0460">Magnesium</keyword>
<comment type="pathway">
    <text evidence="3">Cofactor biosynthesis; molybdopterin biosynthesis.</text>
</comment>
<dbReference type="OrthoDB" id="4349954at2759"/>
<feature type="domain" description="MoaB/Mog" evidence="5">
    <location>
        <begin position="6"/>
        <end position="162"/>
    </location>
</feature>
<dbReference type="GO" id="GO:0005524">
    <property type="term" value="F:ATP binding"/>
    <property type="evidence" value="ECO:0007669"/>
    <property type="project" value="UniProtKB-UniRule"/>
</dbReference>
<evidence type="ECO:0000256" key="3">
    <source>
        <dbReference type="RuleBase" id="RU365090"/>
    </source>
</evidence>
<dbReference type="InterPro" id="IPR038987">
    <property type="entry name" value="MoeA-like"/>
</dbReference>
<name>A0A5C3F8Q5_9BASI</name>
<comment type="function">
    <text evidence="3">Catalyzes two steps in the biosynthesis of the molybdenum cofactor. In the first step, molybdopterin is adenylated. Subsequently, molybdate is inserted into adenylated molybdopterin and AMP is released.</text>
</comment>
<feature type="domain" description="MoaB/Mog" evidence="5">
    <location>
        <begin position="475"/>
        <end position="641"/>
    </location>
</feature>
<dbReference type="SUPFAM" id="SSF63867">
    <property type="entry name" value="MoeA C-terminal domain-like"/>
    <property type="match status" value="1"/>
</dbReference>
<dbReference type="AlphaFoldDB" id="A0A5C3F8Q5"/>
<dbReference type="InterPro" id="IPR036688">
    <property type="entry name" value="MoeA_C_domain_IV_sf"/>
</dbReference>
<dbReference type="EMBL" id="OOIP01000020">
    <property type="protein sequence ID" value="SPO40456.1"/>
    <property type="molecule type" value="Genomic_DNA"/>
</dbReference>
<evidence type="ECO:0000313" key="6">
    <source>
        <dbReference type="EMBL" id="SPO40456.1"/>
    </source>
</evidence>
<dbReference type="GO" id="GO:0046872">
    <property type="term" value="F:metal ion binding"/>
    <property type="evidence" value="ECO:0007669"/>
    <property type="project" value="UniProtKB-UniRule"/>
</dbReference>
<evidence type="ECO:0000256" key="4">
    <source>
        <dbReference type="SAM" id="MobiDB-lite"/>
    </source>
</evidence>
<dbReference type="SUPFAM" id="SSF63882">
    <property type="entry name" value="MoeA N-terminal region -like"/>
    <property type="match status" value="1"/>
</dbReference>
<accession>A0A5C3F8Q5</accession>
<dbReference type="GO" id="GO:0061598">
    <property type="term" value="F:molybdopterin adenylyltransferase activity"/>
    <property type="evidence" value="ECO:0007669"/>
    <property type="project" value="UniProtKB-UniRule"/>
</dbReference>
<keyword evidence="3" id="KW-0808">Transferase</keyword>
<dbReference type="FunFam" id="3.40.980.10:FF:000001">
    <property type="entry name" value="Molybdopterin molybdenumtransferase"/>
    <property type="match status" value="1"/>
</dbReference>
<feature type="region of interest" description="Disordered" evidence="4">
    <location>
        <begin position="204"/>
        <end position="278"/>
    </location>
</feature>
<evidence type="ECO:0000259" key="5">
    <source>
        <dbReference type="SMART" id="SM00852"/>
    </source>
</evidence>
<dbReference type="Gene3D" id="2.40.340.10">
    <property type="entry name" value="MoeA, C-terminal, domain IV"/>
    <property type="match status" value="2"/>
</dbReference>
<keyword evidence="7" id="KW-1185">Reference proteome</keyword>
<dbReference type="PROSITE" id="PS01079">
    <property type="entry name" value="MOCF_BIOSYNTHESIS_2"/>
    <property type="match status" value="1"/>
</dbReference>
<dbReference type="GO" id="GO:0006777">
    <property type="term" value="P:Mo-molybdopterin cofactor biosynthetic process"/>
    <property type="evidence" value="ECO:0007669"/>
    <property type="project" value="UniProtKB-UniRule"/>
</dbReference>
<comment type="similarity">
    <text evidence="1">In the C-terminal section; belongs to the MoeA family.</text>
</comment>
<dbReference type="InterPro" id="IPR001453">
    <property type="entry name" value="MoaB/Mog_dom"/>
</dbReference>
<protein>
    <submittedName>
        <fullName evidence="6">Related to Gephyrin</fullName>
    </submittedName>
</protein>
<dbReference type="InterPro" id="IPR005110">
    <property type="entry name" value="MoeA_linker/N"/>
</dbReference>
<reference evidence="6 7" key="1">
    <citation type="submission" date="2018-03" db="EMBL/GenBank/DDBJ databases">
        <authorList>
            <person name="Guldener U."/>
        </authorList>
    </citation>
    <scope>NUCLEOTIDE SEQUENCE [LARGE SCALE GENOMIC DNA]</scope>
    <source>
        <strain evidence="6 7">DAOM196992</strain>
    </source>
</reference>
<feature type="compositionally biased region" description="Basic residues" evidence="4">
    <location>
        <begin position="210"/>
        <end position="229"/>
    </location>
</feature>
<dbReference type="Proteomes" id="UP000323386">
    <property type="component" value="Unassembled WGS sequence"/>
</dbReference>
<dbReference type="Gene3D" id="3.90.105.10">
    <property type="entry name" value="Molybdopterin biosynthesis moea protein, domain 2"/>
    <property type="match status" value="1"/>
</dbReference>
<comment type="catalytic activity">
    <reaction evidence="3">
        <text>molybdopterin + ATP + H(+) = adenylyl-molybdopterin + diphosphate</text>
        <dbReference type="Rhea" id="RHEA:31331"/>
        <dbReference type="ChEBI" id="CHEBI:15378"/>
        <dbReference type="ChEBI" id="CHEBI:30616"/>
        <dbReference type="ChEBI" id="CHEBI:33019"/>
        <dbReference type="ChEBI" id="CHEBI:58698"/>
        <dbReference type="ChEBI" id="CHEBI:62727"/>
    </reaction>
</comment>
<dbReference type="PROSITE" id="PS01078">
    <property type="entry name" value="MOCF_BIOSYNTHESIS_1"/>
    <property type="match status" value="1"/>
</dbReference>
<dbReference type="NCBIfam" id="TIGR00177">
    <property type="entry name" value="molyb_syn"/>
    <property type="match status" value="2"/>
</dbReference>
<dbReference type="InterPro" id="IPR008284">
    <property type="entry name" value="MoCF_biosynth_CS"/>
</dbReference>
<dbReference type="PANTHER" id="PTHR10192">
    <property type="entry name" value="MOLYBDOPTERIN BIOSYNTHESIS PROTEIN"/>
    <property type="match status" value="1"/>
</dbReference>
<dbReference type="UniPathway" id="UPA00344"/>
<dbReference type="InterPro" id="IPR036425">
    <property type="entry name" value="MoaB/Mog-like_dom_sf"/>
</dbReference>
<evidence type="ECO:0000256" key="1">
    <source>
        <dbReference type="ARBA" id="ARBA00008339"/>
    </source>
</evidence>
<proteinExistence type="inferred from homology"/>
<dbReference type="PANTHER" id="PTHR10192:SF5">
    <property type="entry name" value="GEPHYRIN"/>
    <property type="match status" value="1"/>
</dbReference>
<comment type="cofactor">
    <cofactor evidence="3">
        <name>Mg(2+)</name>
        <dbReference type="ChEBI" id="CHEBI:18420"/>
    </cofactor>
</comment>
<comment type="similarity">
    <text evidence="3">Belongs to the MoeA family.</text>
</comment>
<dbReference type="GO" id="GO:0061599">
    <property type="term" value="F:molybdopterin molybdotransferase activity"/>
    <property type="evidence" value="ECO:0007669"/>
    <property type="project" value="UniProtKB-UniRule"/>
</dbReference>
<evidence type="ECO:0000313" key="7">
    <source>
        <dbReference type="Proteomes" id="UP000323386"/>
    </source>
</evidence>
<keyword evidence="3" id="KW-0500">Molybdenum</keyword>
<evidence type="ECO:0000256" key="2">
    <source>
        <dbReference type="ARBA" id="ARBA00023150"/>
    </source>
</evidence>
<organism evidence="6 7">
    <name type="scientific">Pseudozyma flocculosa</name>
    <dbReference type="NCBI Taxonomy" id="84751"/>
    <lineage>
        <taxon>Eukaryota</taxon>
        <taxon>Fungi</taxon>
        <taxon>Dikarya</taxon>
        <taxon>Basidiomycota</taxon>
        <taxon>Ustilaginomycotina</taxon>
        <taxon>Ustilaginomycetes</taxon>
        <taxon>Ustilaginales</taxon>
        <taxon>Ustilaginaceae</taxon>
        <taxon>Pseudozyma</taxon>
    </lineage>
</organism>